<dbReference type="NCBIfam" id="TIGR03064">
    <property type="entry name" value="sortase_srtB"/>
    <property type="match status" value="1"/>
</dbReference>
<dbReference type="InterPro" id="IPR009835">
    <property type="entry name" value="SrtB"/>
</dbReference>
<reference evidence="1" key="1">
    <citation type="submission" date="2019-08" db="EMBL/GenBank/DDBJ databases">
        <authorList>
            <person name="Kucharzyk K."/>
            <person name="Murdoch R.W."/>
            <person name="Higgins S."/>
            <person name="Loffler F."/>
        </authorList>
    </citation>
    <scope>NUCLEOTIDE SEQUENCE</scope>
</reference>
<gene>
    <name evidence="1" type="ORF">SDC9_163597</name>
</gene>
<evidence type="ECO:0008006" key="2">
    <source>
        <dbReference type="Google" id="ProtNLM"/>
    </source>
</evidence>
<organism evidence="1">
    <name type="scientific">bioreactor metagenome</name>
    <dbReference type="NCBI Taxonomy" id="1076179"/>
    <lineage>
        <taxon>unclassified sequences</taxon>
        <taxon>metagenomes</taxon>
        <taxon>ecological metagenomes</taxon>
    </lineage>
</organism>
<dbReference type="SUPFAM" id="SSF63817">
    <property type="entry name" value="Sortase"/>
    <property type="match status" value="1"/>
</dbReference>
<proteinExistence type="predicted"/>
<dbReference type="AlphaFoldDB" id="A0A645FS50"/>
<dbReference type="CDD" id="cd05826">
    <property type="entry name" value="Sortase_B"/>
    <property type="match status" value="1"/>
</dbReference>
<sequence length="246" mass="26813">MIFGLLVAAALYGLGSLGYTLLGEQVGNSYYANLAEKSRAEDSVDFAALSAANPEIKAWVRLDGTAIDLPIVQTTDNSFYLTHRFDEKKNKLGTPFIDMTNAGDFSDRHTVIYGHAVKSGALFGSFWEYENPNYFNRNPELSLYLPDGTQYILKVFACTRVDGVRSAIPTSFAGDNAFLSFLDDLHELSAFTSNVEVGASDRIVSFCVCLQEDSTQRLLVSCKITSPGEATVLPDGTSMTIGDVQP</sequence>
<dbReference type="EMBL" id="VSSQ01063180">
    <property type="protein sequence ID" value="MPN16259.1"/>
    <property type="molecule type" value="Genomic_DNA"/>
</dbReference>
<protein>
    <recommendedName>
        <fullName evidence="2">Sortase B</fullName>
    </recommendedName>
</protein>
<evidence type="ECO:0000313" key="1">
    <source>
        <dbReference type="EMBL" id="MPN16259.1"/>
    </source>
</evidence>
<name>A0A645FS50_9ZZZZ</name>
<dbReference type="Gene3D" id="2.40.260.10">
    <property type="entry name" value="Sortase"/>
    <property type="match status" value="1"/>
</dbReference>
<accession>A0A645FS50</accession>
<comment type="caution">
    <text evidence="1">The sequence shown here is derived from an EMBL/GenBank/DDBJ whole genome shotgun (WGS) entry which is preliminary data.</text>
</comment>
<dbReference type="InterPro" id="IPR023365">
    <property type="entry name" value="Sortase_dom-sf"/>
</dbReference>